<sequence>MRKVHIVNNTFNAQISEKKWKSSLKWATINICFMSFIIFDITNTKEFNKNSSIYYTECAASFILTLSLITNAFTFIYHFWFVEKVVCENETQRMLLNLSNNSLIKAPTPKIEKPVVLPQNDVFNVRNLSYQSYSESNSMSNSFNNSFSSPIRDNTFNNDASFAETSFQTSTKFNQSNFIKDQSEMDLYLKEVSQHEKEISNAIEAQNNMTGYLGSSFNSFWGNSRFDEIIASLKTSFYQLSPHNTKQNSRDETFSSKDKENNSEIIRKMCANKLSNYVANLKMWISKTVLEPLLLAIDETDKAFTQRGFTDMKIGNVGLERLKKMASTNQHLVQHIPMLPKIIPFLELTTNQEFLVQRIRELTKGSCMKNYKFNTVSFNQSEQADHIPSDAGIVFHLFCTYLDTQLHPVPDVPRAFYSRYVVIGDVKKANVENIVKEMTKNKAKCGILCSNTITPKFNFISDKIHTSSYDRNNLFYVIIQFLMHLKLDGMLESVNLGKSGINILNIIED</sequence>
<accession>A0A1J1IDT2</accession>
<dbReference type="Pfam" id="PF09786">
    <property type="entry name" value="CytochromB561_N"/>
    <property type="match status" value="1"/>
</dbReference>
<reference evidence="2 3" key="1">
    <citation type="submission" date="2015-04" db="EMBL/GenBank/DDBJ databases">
        <authorList>
            <person name="Syromyatnikov M.Y."/>
            <person name="Popov V.N."/>
        </authorList>
    </citation>
    <scope>NUCLEOTIDE SEQUENCE [LARGE SCALE GENOMIC DNA]</scope>
</reference>
<keyword evidence="1" id="KW-1133">Transmembrane helix</keyword>
<name>A0A1J1IDT2_9DIPT</name>
<keyword evidence="3" id="KW-1185">Reference proteome</keyword>
<organism evidence="2 3">
    <name type="scientific">Clunio marinus</name>
    <dbReference type="NCBI Taxonomy" id="568069"/>
    <lineage>
        <taxon>Eukaryota</taxon>
        <taxon>Metazoa</taxon>
        <taxon>Ecdysozoa</taxon>
        <taxon>Arthropoda</taxon>
        <taxon>Hexapoda</taxon>
        <taxon>Insecta</taxon>
        <taxon>Pterygota</taxon>
        <taxon>Neoptera</taxon>
        <taxon>Endopterygota</taxon>
        <taxon>Diptera</taxon>
        <taxon>Nematocera</taxon>
        <taxon>Chironomoidea</taxon>
        <taxon>Chironomidae</taxon>
        <taxon>Clunio</taxon>
    </lineage>
</organism>
<dbReference type="GO" id="GO:0016020">
    <property type="term" value="C:membrane"/>
    <property type="evidence" value="ECO:0007669"/>
    <property type="project" value="TreeGrafter"/>
</dbReference>
<proteinExistence type="predicted"/>
<protein>
    <submittedName>
        <fullName evidence="2">CLUMA_CG011297, isoform A</fullName>
    </submittedName>
</protein>
<dbReference type="AlphaFoldDB" id="A0A1J1IDT2"/>
<evidence type="ECO:0000313" key="3">
    <source>
        <dbReference type="Proteomes" id="UP000183832"/>
    </source>
</evidence>
<dbReference type="STRING" id="568069.A0A1J1IDT2"/>
<feature type="transmembrane region" description="Helical" evidence="1">
    <location>
        <begin position="54"/>
        <end position="80"/>
    </location>
</feature>
<keyword evidence="1" id="KW-0812">Transmembrane</keyword>
<evidence type="ECO:0000313" key="2">
    <source>
        <dbReference type="EMBL" id="CRK97922.1"/>
    </source>
</evidence>
<dbReference type="PANTHER" id="PTHR21780:SF0">
    <property type="entry name" value="TRANSMEMBRANE PROTEIN 209"/>
    <property type="match status" value="1"/>
</dbReference>
<dbReference type="PANTHER" id="PTHR21780">
    <property type="entry name" value="TRANSMEMBRANE PROTEIN 209"/>
    <property type="match status" value="1"/>
</dbReference>
<keyword evidence="1" id="KW-0472">Membrane</keyword>
<evidence type="ECO:0000256" key="1">
    <source>
        <dbReference type="SAM" id="Phobius"/>
    </source>
</evidence>
<dbReference type="Proteomes" id="UP000183832">
    <property type="component" value="Unassembled WGS sequence"/>
</dbReference>
<dbReference type="InterPro" id="IPR019176">
    <property type="entry name" value="Cytochrome_B561-rel"/>
</dbReference>
<dbReference type="OrthoDB" id="509821at2759"/>
<dbReference type="EMBL" id="CVRI01000047">
    <property type="protein sequence ID" value="CRK97922.1"/>
    <property type="molecule type" value="Genomic_DNA"/>
</dbReference>
<gene>
    <name evidence="2" type="ORF">CLUMA_CG011297</name>
</gene>